<dbReference type="SMART" id="SM00850">
    <property type="entry name" value="LytTR"/>
    <property type="match status" value="1"/>
</dbReference>
<dbReference type="RefSeq" id="WP_035368922.1">
    <property type="nucleotide sequence ID" value="NZ_LR215050.1"/>
</dbReference>
<dbReference type="GO" id="GO:0003677">
    <property type="term" value="F:DNA binding"/>
    <property type="evidence" value="ECO:0007669"/>
    <property type="project" value="InterPro"/>
</dbReference>
<dbReference type="SMART" id="SM00448">
    <property type="entry name" value="REC"/>
    <property type="match status" value="1"/>
</dbReference>
<gene>
    <name evidence="4" type="primary">lytR_1</name>
    <name evidence="4" type="ORF">NCTC10172_00094</name>
</gene>
<keyword evidence="5" id="KW-1185">Reference proteome</keyword>
<dbReference type="AlphaFoldDB" id="A0A449BI06"/>
<dbReference type="InterPro" id="IPR046947">
    <property type="entry name" value="LytR-like"/>
</dbReference>
<evidence type="ECO:0000256" key="1">
    <source>
        <dbReference type="PROSITE-ProRule" id="PRU00169"/>
    </source>
</evidence>
<dbReference type="SUPFAM" id="SSF52172">
    <property type="entry name" value="CheY-like"/>
    <property type="match status" value="1"/>
</dbReference>
<dbReference type="EMBL" id="LR215050">
    <property type="protein sequence ID" value="VEU82088.1"/>
    <property type="molecule type" value="Genomic_DNA"/>
</dbReference>
<keyword evidence="1" id="KW-0597">Phosphoprotein</keyword>
<dbReference type="Proteomes" id="UP000290909">
    <property type="component" value="Chromosome"/>
</dbReference>
<dbReference type="PANTHER" id="PTHR37299:SF1">
    <property type="entry name" value="STAGE 0 SPORULATION PROTEIN A HOMOLOG"/>
    <property type="match status" value="1"/>
</dbReference>
<dbReference type="PANTHER" id="PTHR37299">
    <property type="entry name" value="TRANSCRIPTIONAL REGULATOR-RELATED"/>
    <property type="match status" value="1"/>
</dbReference>
<dbReference type="Pfam" id="PF04397">
    <property type="entry name" value="LytTR"/>
    <property type="match status" value="1"/>
</dbReference>
<dbReference type="PROSITE" id="PS50110">
    <property type="entry name" value="RESPONSE_REGULATORY"/>
    <property type="match status" value="1"/>
</dbReference>
<reference evidence="4 5" key="1">
    <citation type="submission" date="2019-01" db="EMBL/GenBank/DDBJ databases">
        <authorList>
            <consortium name="Pathogen Informatics"/>
        </authorList>
    </citation>
    <scope>NUCLEOTIDE SEQUENCE [LARGE SCALE GENOMIC DNA]</scope>
    <source>
        <strain evidence="4 5">NCTC10172</strain>
    </source>
</reference>
<dbReference type="InterPro" id="IPR011006">
    <property type="entry name" value="CheY-like_superfamily"/>
</dbReference>
<dbReference type="GO" id="GO:0000156">
    <property type="term" value="F:phosphorelay response regulator activity"/>
    <property type="evidence" value="ECO:0007669"/>
    <property type="project" value="InterPro"/>
</dbReference>
<dbReference type="Pfam" id="PF00072">
    <property type="entry name" value="Response_reg"/>
    <property type="match status" value="1"/>
</dbReference>
<protein>
    <submittedName>
        <fullName evidence="4">Sensory transduction protein lytR</fullName>
    </submittedName>
</protein>
<feature type="domain" description="HTH LytTR-type" evidence="3">
    <location>
        <begin position="135"/>
        <end position="235"/>
    </location>
</feature>
<sequence length="241" mass="28580">MISIALCDDEDIYLTKYETMMSDYFKSKKLEFEIIKFKSGESLLFNLEDFKNRFQIIVLDVLMGKINGIDTALKIRQNNEDLKIIFLTSSESFVFNAFDANPVNYLIKNKDDDKLVSVLDKVVSKLNTSVSQDNFIYQTKSTHLSLPNSTIMYFEVYQRIISIHRYNMDTYDFYCTLKELEKLIDEKRYVKVFRSFIVNMQYIQKIYNHQVELKDGTLLPISRNLYDEVKQKFANYLNEHI</sequence>
<feature type="modified residue" description="4-aspartylphosphate" evidence="1">
    <location>
        <position position="60"/>
    </location>
</feature>
<dbReference type="PROSITE" id="PS50930">
    <property type="entry name" value="HTH_LYTTR"/>
    <property type="match status" value="1"/>
</dbReference>
<dbReference type="STRING" id="1408416.GCA_000702765_00649"/>
<accession>A0A449BI06</accession>
<feature type="domain" description="Response regulatory" evidence="2">
    <location>
        <begin position="3"/>
        <end position="123"/>
    </location>
</feature>
<proteinExistence type="predicted"/>
<evidence type="ECO:0000259" key="3">
    <source>
        <dbReference type="PROSITE" id="PS50930"/>
    </source>
</evidence>
<organism evidence="4 5">
    <name type="scientific">Acholeplasma hippikon</name>
    <dbReference type="NCBI Taxonomy" id="264636"/>
    <lineage>
        <taxon>Bacteria</taxon>
        <taxon>Bacillati</taxon>
        <taxon>Mycoplasmatota</taxon>
        <taxon>Mollicutes</taxon>
        <taxon>Acholeplasmatales</taxon>
        <taxon>Acholeplasmataceae</taxon>
        <taxon>Acholeplasma</taxon>
    </lineage>
</organism>
<evidence type="ECO:0000313" key="4">
    <source>
        <dbReference type="EMBL" id="VEU82088.1"/>
    </source>
</evidence>
<name>A0A449BI06_9MOLU</name>
<dbReference type="InterPro" id="IPR007492">
    <property type="entry name" value="LytTR_DNA-bd_dom"/>
</dbReference>
<dbReference type="InterPro" id="IPR001789">
    <property type="entry name" value="Sig_transdc_resp-reg_receiver"/>
</dbReference>
<evidence type="ECO:0000259" key="2">
    <source>
        <dbReference type="PROSITE" id="PS50110"/>
    </source>
</evidence>
<evidence type="ECO:0000313" key="5">
    <source>
        <dbReference type="Proteomes" id="UP000290909"/>
    </source>
</evidence>
<dbReference type="Gene3D" id="3.40.50.2300">
    <property type="match status" value="1"/>
</dbReference>
<dbReference type="KEGG" id="ahk:NCTC10172_00094"/>
<dbReference type="Gene3D" id="2.40.50.1020">
    <property type="entry name" value="LytTr DNA-binding domain"/>
    <property type="match status" value="1"/>
</dbReference>